<keyword evidence="3 6" id="KW-0732">Signal</keyword>
<dbReference type="InterPro" id="IPR033985">
    <property type="entry name" value="SusD-like_N"/>
</dbReference>
<proteinExistence type="inferred from homology"/>
<evidence type="ECO:0000259" key="7">
    <source>
        <dbReference type="Pfam" id="PF07980"/>
    </source>
</evidence>
<keyword evidence="10" id="KW-1185">Reference proteome</keyword>
<evidence type="ECO:0000256" key="3">
    <source>
        <dbReference type="ARBA" id="ARBA00022729"/>
    </source>
</evidence>
<evidence type="ECO:0000259" key="8">
    <source>
        <dbReference type="Pfam" id="PF14322"/>
    </source>
</evidence>
<keyword evidence="4" id="KW-0472">Membrane</keyword>
<dbReference type="InterPro" id="IPR012944">
    <property type="entry name" value="SusD_RagB_dom"/>
</dbReference>
<organism evidence="9 10">
    <name type="scientific">Parabacteroides faecis</name>
    <dbReference type="NCBI Taxonomy" id="1217282"/>
    <lineage>
        <taxon>Bacteria</taxon>
        <taxon>Pseudomonadati</taxon>
        <taxon>Bacteroidota</taxon>
        <taxon>Bacteroidia</taxon>
        <taxon>Bacteroidales</taxon>
        <taxon>Tannerellaceae</taxon>
        <taxon>Parabacteroides</taxon>
    </lineage>
</organism>
<evidence type="ECO:0000256" key="5">
    <source>
        <dbReference type="ARBA" id="ARBA00023237"/>
    </source>
</evidence>
<evidence type="ECO:0000256" key="1">
    <source>
        <dbReference type="ARBA" id="ARBA00004442"/>
    </source>
</evidence>
<keyword evidence="5" id="KW-0998">Cell outer membrane</keyword>
<feature type="domain" description="SusD-like N-terminal" evidence="8">
    <location>
        <begin position="100"/>
        <end position="229"/>
    </location>
</feature>
<feature type="chain" id="PRO_5047012540" description="RagB/SusD family nutrient uptake outer membrane protein" evidence="6">
    <location>
        <begin position="26"/>
        <end position="595"/>
    </location>
</feature>
<sequence>MKKIYSKHIASSLLAMFLFVGCDDAGFLKEDPETFYTIDNVFSTSEQVAQVITTCYHRVSNIYCPYDNSSELNVWSYSMGNGTDIFDVPTIRFSYRFNDYSIINSENAVFKDTYAAFYYLINSANTALYAADREDIVWNSEAERVYIIAQARFFRAFAYRNLGELFGGVPLVTERTTTPRYDYARSTRMETYQYAIDEMEAILNDLPVTTADAGRLVKAAAQHNLCQLYMDKGVLLEAEGGDAATAYNKAISYANDVIDSGTYSLMTERFGSRKDENPEFYYASSVADQTPDHTYTSAGYPIEGNLYWDLFQIGNQDYQDGNKEAIWCAQSDYEVYKSDGNKACLDYPGIYGPVFRDQGAAHITGDREDVGGFGMCQITPTPYARDQIYADKWGDDLRNSEAVLHRTFLGNVKTSEYYGKKIPWDVLYRMDGSGKPADAAYTMLYPLSCKIGPDFYTLAADGRTLRSIFRDDYLIRLPETILLRAEAKMRVGNNAGAASDINMLRSRAKCSYLVTASDVSIDLILDERARELIYEESRWNTLLRMGGTVAIDRIKKYSYWDYPRTTLNKAFSVWPIPQSVIDTNKDVDLEQNQGW</sequence>
<evidence type="ECO:0000313" key="9">
    <source>
        <dbReference type="EMBL" id="MBB4621098.1"/>
    </source>
</evidence>
<evidence type="ECO:0000256" key="2">
    <source>
        <dbReference type="ARBA" id="ARBA00006275"/>
    </source>
</evidence>
<evidence type="ECO:0000256" key="6">
    <source>
        <dbReference type="SAM" id="SignalP"/>
    </source>
</evidence>
<evidence type="ECO:0000313" key="10">
    <source>
        <dbReference type="Proteomes" id="UP000533637"/>
    </source>
</evidence>
<dbReference type="InterPro" id="IPR011990">
    <property type="entry name" value="TPR-like_helical_dom_sf"/>
</dbReference>
<evidence type="ECO:0008006" key="11">
    <source>
        <dbReference type="Google" id="ProtNLM"/>
    </source>
</evidence>
<reference evidence="9 10" key="1">
    <citation type="submission" date="2020-08" db="EMBL/GenBank/DDBJ databases">
        <title>Genomic Encyclopedia of Type Strains, Phase IV (KMG-IV): sequencing the most valuable type-strain genomes for metagenomic binning, comparative biology and taxonomic classification.</title>
        <authorList>
            <person name="Goeker M."/>
        </authorList>
    </citation>
    <scope>NUCLEOTIDE SEQUENCE [LARGE SCALE GENOMIC DNA]</scope>
    <source>
        <strain evidence="9 10">DSM 102983</strain>
    </source>
</reference>
<dbReference type="Pfam" id="PF07980">
    <property type="entry name" value="SusD_RagB"/>
    <property type="match status" value="1"/>
</dbReference>
<dbReference type="Pfam" id="PF14322">
    <property type="entry name" value="SusD-like_3"/>
    <property type="match status" value="1"/>
</dbReference>
<gene>
    <name evidence="9" type="ORF">GGQ57_000992</name>
</gene>
<dbReference type="EMBL" id="JACHOC010000002">
    <property type="protein sequence ID" value="MBB4621098.1"/>
    <property type="molecule type" value="Genomic_DNA"/>
</dbReference>
<name>A0ABR6KID6_9BACT</name>
<dbReference type="Proteomes" id="UP000533637">
    <property type="component" value="Unassembled WGS sequence"/>
</dbReference>
<protein>
    <recommendedName>
        <fullName evidence="11">RagB/SusD family nutrient uptake outer membrane protein</fullName>
    </recommendedName>
</protein>
<comment type="subcellular location">
    <subcellularLocation>
        <location evidence="1">Cell outer membrane</location>
    </subcellularLocation>
</comment>
<feature type="domain" description="RagB/SusD" evidence="7">
    <location>
        <begin position="323"/>
        <end position="595"/>
    </location>
</feature>
<accession>A0ABR6KID6</accession>
<evidence type="ECO:0000256" key="4">
    <source>
        <dbReference type="ARBA" id="ARBA00023136"/>
    </source>
</evidence>
<comment type="caution">
    <text evidence="9">The sequence shown here is derived from an EMBL/GenBank/DDBJ whole genome shotgun (WGS) entry which is preliminary data.</text>
</comment>
<feature type="signal peptide" evidence="6">
    <location>
        <begin position="1"/>
        <end position="25"/>
    </location>
</feature>
<dbReference type="Gene3D" id="1.25.40.390">
    <property type="match status" value="1"/>
</dbReference>
<dbReference type="SUPFAM" id="SSF48452">
    <property type="entry name" value="TPR-like"/>
    <property type="match status" value="1"/>
</dbReference>
<dbReference type="PROSITE" id="PS51257">
    <property type="entry name" value="PROKAR_LIPOPROTEIN"/>
    <property type="match status" value="1"/>
</dbReference>
<comment type="similarity">
    <text evidence="2">Belongs to the SusD family.</text>
</comment>
<dbReference type="RefSeq" id="WP_122375696.1">
    <property type="nucleotide sequence ID" value="NZ_BMPB01000003.1"/>
</dbReference>